<name>A0A3B0V7B5_9ZZZZ</name>
<dbReference type="CDD" id="cd00442">
    <property type="entry name" value="Lyz-like"/>
    <property type="match status" value="1"/>
</dbReference>
<reference evidence="2" key="1">
    <citation type="submission" date="2018-06" db="EMBL/GenBank/DDBJ databases">
        <authorList>
            <person name="Zhirakovskaya E."/>
        </authorList>
    </citation>
    <scope>NUCLEOTIDE SEQUENCE</scope>
</reference>
<dbReference type="AlphaFoldDB" id="A0A3B0V7B5"/>
<dbReference type="SUPFAM" id="SSF53955">
    <property type="entry name" value="Lysozyme-like"/>
    <property type="match status" value="1"/>
</dbReference>
<protein>
    <recommendedName>
        <fullName evidence="1">Transglycosylase SLT domain-containing protein</fullName>
    </recommendedName>
</protein>
<dbReference type="InterPro" id="IPR045795">
    <property type="entry name" value="SLT_4"/>
</dbReference>
<organism evidence="2">
    <name type="scientific">hydrothermal vent metagenome</name>
    <dbReference type="NCBI Taxonomy" id="652676"/>
    <lineage>
        <taxon>unclassified sequences</taxon>
        <taxon>metagenomes</taxon>
        <taxon>ecological metagenomes</taxon>
    </lineage>
</organism>
<feature type="domain" description="Transglycosylase SLT" evidence="1">
    <location>
        <begin position="2"/>
        <end position="176"/>
    </location>
</feature>
<proteinExistence type="predicted"/>
<gene>
    <name evidence="2" type="ORF">MNBD_GAMMA01-2315</name>
</gene>
<dbReference type="Gene3D" id="1.10.530.10">
    <property type="match status" value="1"/>
</dbReference>
<dbReference type="EMBL" id="UOEW01000231">
    <property type="protein sequence ID" value="VAW39465.1"/>
    <property type="molecule type" value="Genomic_DNA"/>
</dbReference>
<evidence type="ECO:0000313" key="2">
    <source>
        <dbReference type="EMBL" id="VAW39465.1"/>
    </source>
</evidence>
<dbReference type="Pfam" id="PF19489">
    <property type="entry name" value="SLT_4"/>
    <property type="match status" value="1"/>
</dbReference>
<evidence type="ECO:0000259" key="1">
    <source>
        <dbReference type="Pfam" id="PF19489"/>
    </source>
</evidence>
<sequence length="177" mass="20674">MVSSCQRKAPSQINNICTIFSEKKKWHKHAKKSTEKWGTPIHVQMAILQQESAFIYDAKPGRKKILGFIPWKRKSSAYGYAQVLDGTWKQYIKETKNNGADRDSFKDSIDFVGWYTYHTHKQTKVSKWDAYNQYLAYHEGRSGFNNKSYKHKKWLIAVAQKVARNAKQYASQLKTCK</sequence>
<accession>A0A3B0V7B5</accession>
<dbReference type="InterPro" id="IPR023346">
    <property type="entry name" value="Lysozyme-like_dom_sf"/>
</dbReference>